<dbReference type="PANTHER" id="PTHR48109">
    <property type="entry name" value="DIHYDROOROTATE DEHYDROGENASE (QUINONE), MITOCHONDRIAL-RELATED"/>
    <property type="match status" value="1"/>
</dbReference>
<dbReference type="AlphaFoldDB" id="A0A444JFP6"/>
<dbReference type="PROSITE" id="PS00912">
    <property type="entry name" value="DHODEHASE_2"/>
    <property type="match status" value="1"/>
</dbReference>
<evidence type="ECO:0000256" key="2">
    <source>
        <dbReference type="ARBA" id="ARBA00004725"/>
    </source>
</evidence>
<feature type="binding site" evidence="11">
    <location>
        <position position="212"/>
    </location>
    <ligand>
        <name>FMN</name>
        <dbReference type="ChEBI" id="CHEBI:58210"/>
    </ligand>
</feature>
<dbReference type="Gene3D" id="3.20.20.70">
    <property type="entry name" value="Aldolase class I"/>
    <property type="match status" value="1"/>
</dbReference>
<keyword evidence="9 11" id="KW-0560">Oxidoreductase</keyword>
<feature type="binding site" evidence="11">
    <location>
        <position position="148"/>
    </location>
    <ligand>
        <name>substrate</name>
    </ligand>
</feature>
<feature type="binding site" evidence="11">
    <location>
        <position position="238"/>
    </location>
    <ligand>
        <name>FMN</name>
        <dbReference type="ChEBI" id="CHEBI:58210"/>
    </ligand>
</feature>
<feature type="binding site" evidence="11">
    <location>
        <position position="66"/>
    </location>
    <ligand>
        <name>substrate</name>
    </ligand>
</feature>
<evidence type="ECO:0000259" key="12">
    <source>
        <dbReference type="Pfam" id="PF01180"/>
    </source>
</evidence>
<evidence type="ECO:0000256" key="6">
    <source>
        <dbReference type="ARBA" id="ARBA00022630"/>
    </source>
</evidence>
<feature type="binding site" evidence="11">
    <location>
        <begin position="264"/>
        <end position="265"/>
    </location>
    <ligand>
        <name>FMN</name>
        <dbReference type="ChEBI" id="CHEBI:58210"/>
    </ligand>
</feature>
<dbReference type="InterPro" id="IPR005720">
    <property type="entry name" value="Dihydroorotate_DH_cat"/>
</dbReference>
<dbReference type="GO" id="GO:0044205">
    <property type="term" value="P:'de novo' UMP biosynthetic process"/>
    <property type="evidence" value="ECO:0007669"/>
    <property type="project" value="UniProtKB-UniRule"/>
</dbReference>
<dbReference type="FunFam" id="3.20.20.70:FF:000027">
    <property type="entry name" value="Dihydropyrimidine dehydrogenase [NADP(+)]"/>
    <property type="match status" value="1"/>
</dbReference>
<feature type="binding site" evidence="11">
    <location>
        <position position="42"/>
    </location>
    <ligand>
        <name>FMN</name>
        <dbReference type="ChEBI" id="CHEBI:58210"/>
    </ligand>
</feature>
<dbReference type="InterPro" id="IPR049622">
    <property type="entry name" value="Dihydroorotate_DH_I"/>
</dbReference>
<feature type="binding site" evidence="11">
    <location>
        <begin position="286"/>
        <end position="287"/>
    </location>
    <ligand>
        <name>FMN</name>
        <dbReference type="ChEBI" id="CHEBI:58210"/>
    </ligand>
</feature>
<feature type="domain" description="Dihydroorotate dehydrogenase catalytic" evidence="12">
    <location>
        <begin position="25"/>
        <end position="307"/>
    </location>
</feature>
<dbReference type="UniPathway" id="UPA00070"/>
<feature type="binding site" evidence="11">
    <location>
        <position position="120"/>
    </location>
    <ligand>
        <name>FMN</name>
        <dbReference type="ChEBI" id="CHEBI:58210"/>
    </ligand>
</feature>
<comment type="pathway">
    <text evidence="2 11">Pyrimidine metabolism; UMP biosynthesis via de novo pathway.</text>
</comment>
<evidence type="ECO:0000256" key="1">
    <source>
        <dbReference type="ARBA" id="ARBA00004496"/>
    </source>
</evidence>
<feature type="binding site" evidence="11">
    <location>
        <position position="148"/>
    </location>
    <ligand>
        <name>FMN</name>
        <dbReference type="ChEBI" id="CHEBI:58210"/>
    </ligand>
</feature>
<evidence type="ECO:0000256" key="5">
    <source>
        <dbReference type="ARBA" id="ARBA00022490"/>
    </source>
</evidence>
<dbReference type="PIRSF" id="PIRSF000164">
    <property type="entry name" value="DHO_oxidase"/>
    <property type="match status" value="1"/>
</dbReference>
<dbReference type="PANTHER" id="PTHR48109:SF1">
    <property type="entry name" value="DIHYDROOROTATE DEHYDROGENASE (FUMARATE)"/>
    <property type="match status" value="1"/>
</dbReference>
<dbReference type="GO" id="GO:0006207">
    <property type="term" value="P:'de novo' pyrimidine nucleobase biosynthetic process"/>
    <property type="evidence" value="ECO:0007669"/>
    <property type="project" value="InterPro"/>
</dbReference>
<comment type="subunit">
    <text evidence="4">Heterotetramer of 2 PyrK and 2 PyrD type B subunits.</text>
</comment>
<evidence type="ECO:0000256" key="10">
    <source>
        <dbReference type="ARBA" id="ARBA00023027"/>
    </source>
</evidence>
<dbReference type="CDD" id="cd04740">
    <property type="entry name" value="DHOD_1B_like"/>
    <property type="match status" value="1"/>
</dbReference>
<dbReference type="EMBL" id="MTKS01000082">
    <property type="protein sequence ID" value="RWX51778.1"/>
    <property type="molecule type" value="Genomic_DNA"/>
</dbReference>
<keyword evidence="7 11" id="KW-0288">FMN</keyword>
<feature type="binding site" evidence="11">
    <location>
        <begin position="90"/>
        <end position="94"/>
    </location>
    <ligand>
        <name>substrate</name>
    </ligand>
</feature>
<keyword evidence="8 11" id="KW-0665">Pyrimidine biosynthesis</keyword>
<accession>A0A444JFP6</accession>
<keyword evidence="10" id="KW-0520">NAD</keyword>
<dbReference type="InterPro" id="IPR024920">
    <property type="entry name" value="Dihydroorotate_DH_1"/>
</dbReference>
<keyword evidence="6 11" id="KW-0285">Flavoprotein</keyword>
<keyword evidence="14" id="KW-1185">Reference proteome</keyword>
<dbReference type="InterPro" id="IPR050074">
    <property type="entry name" value="DHO_dehydrogenase"/>
</dbReference>
<evidence type="ECO:0000256" key="9">
    <source>
        <dbReference type="ARBA" id="ARBA00023002"/>
    </source>
</evidence>
<dbReference type="InterPro" id="IPR001295">
    <property type="entry name" value="Dihydroorotate_DH_CS"/>
</dbReference>
<dbReference type="NCBIfam" id="TIGR01037">
    <property type="entry name" value="pyrD_sub1_fam"/>
    <property type="match status" value="1"/>
</dbReference>
<evidence type="ECO:0000256" key="8">
    <source>
        <dbReference type="ARBA" id="ARBA00022975"/>
    </source>
</evidence>
<feature type="binding site" evidence="11">
    <location>
        <begin position="66"/>
        <end position="67"/>
    </location>
    <ligand>
        <name>FMN</name>
        <dbReference type="ChEBI" id="CHEBI:58210"/>
    </ligand>
</feature>
<protein>
    <recommendedName>
        <fullName evidence="11">Dihydroorotate dehydrogenase</fullName>
        <shortName evidence="11">DHOD</shortName>
        <shortName evidence="11">DHODase</shortName>
        <shortName evidence="11">DHOdehase</shortName>
        <ecNumber evidence="11">1.3.-.-</ecNumber>
    </recommendedName>
</protein>
<dbReference type="SUPFAM" id="SSF51395">
    <property type="entry name" value="FMN-linked oxidoreductases"/>
    <property type="match status" value="1"/>
</dbReference>
<evidence type="ECO:0000313" key="14">
    <source>
        <dbReference type="Proteomes" id="UP000288892"/>
    </source>
</evidence>
<dbReference type="Pfam" id="PF01180">
    <property type="entry name" value="DHO_dh"/>
    <property type="match status" value="1"/>
</dbReference>
<comment type="subcellular location">
    <subcellularLocation>
        <location evidence="1 11">Cytoplasm</location>
    </subcellularLocation>
</comment>
<dbReference type="EC" id="1.3.-.-" evidence="11"/>
<organism evidence="13 14">
    <name type="scientific">Candidatus Electrothrix marina</name>
    <dbReference type="NCBI Taxonomy" id="1859130"/>
    <lineage>
        <taxon>Bacteria</taxon>
        <taxon>Pseudomonadati</taxon>
        <taxon>Thermodesulfobacteriota</taxon>
        <taxon>Desulfobulbia</taxon>
        <taxon>Desulfobulbales</taxon>
        <taxon>Desulfobulbaceae</taxon>
        <taxon>Candidatus Electrothrix</taxon>
    </lineage>
</organism>
<dbReference type="InterPro" id="IPR012135">
    <property type="entry name" value="Dihydroorotate_DH_1_2"/>
</dbReference>
<dbReference type="NCBIfam" id="NF005574">
    <property type="entry name" value="PRK07259.1"/>
    <property type="match status" value="1"/>
</dbReference>
<evidence type="ECO:0000313" key="13">
    <source>
        <dbReference type="EMBL" id="RWX51778.1"/>
    </source>
</evidence>
<feature type="binding site" evidence="11">
    <location>
        <begin position="213"/>
        <end position="214"/>
    </location>
    <ligand>
        <name>substrate</name>
    </ligand>
</feature>
<dbReference type="GO" id="GO:0004152">
    <property type="term" value="F:dihydroorotate dehydrogenase activity"/>
    <property type="evidence" value="ECO:0007669"/>
    <property type="project" value="UniProtKB-UniRule"/>
</dbReference>
<comment type="caution">
    <text evidence="13">The sequence shown here is derived from an EMBL/GenBank/DDBJ whole genome shotgun (WGS) entry which is preliminary data.</text>
</comment>
<comment type="cofactor">
    <cofactor evidence="11">
        <name>FMN</name>
        <dbReference type="ChEBI" id="CHEBI:58210"/>
    </cofactor>
    <text evidence="11">Binds 1 FMN per subunit.</text>
</comment>
<evidence type="ECO:0000256" key="4">
    <source>
        <dbReference type="ARBA" id="ARBA00011669"/>
    </source>
</evidence>
<dbReference type="InterPro" id="IPR033888">
    <property type="entry name" value="DHOD_1B"/>
</dbReference>
<comment type="catalytic activity">
    <reaction evidence="11">
        <text>(S)-dihydroorotate + A = orotate + AH2</text>
        <dbReference type="Rhea" id="RHEA:18073"/>
        <dbReference type="ChEBI" id="CHEBI:13193"/>
        <dbReference type="ChEBI" id="CHEBI:17499"/>
        <dbReference type="ChEBI" id="CHEBI:30839"/>
        <dbReference type="ChEBI" id="CHEBI:30864"/>
    </reaction>
</comment>
<evidence type="ECO:0000256" key="7">
    <source>
        <dbReference type="ARBA" id="ARBA00022643"/>
    </source>
</evidence>
<evidence type="ECO:0000256" key="3">
    <source>
        <dbReference type="ARBA" id="ARBA00008008"/>
    </source>
</evidence>
<gene>
    <name evidence="11" type="primary">pyrD</name>
    <name evidence="13" type="ORF">VU01_10823</name>
</gene>
<reference evidence="13 14" key="1">
    <citation type="submission" date="2017-01" db="EMBL/GenBank/DDBJ databases">
        <title>The cable genome- insights into the physiology and evolution of filamentous bacteria capable of sulfide oxidation via long distance electron transfer.</title>
        <authorList>
            <person name="Schreiber L."/>
            <person name="Bjerg J.T."/>
            <person name="Boggild A."/>
            <person name="Van De Vossenberg J."/>
            <person name="Meysman F."/>
            <person name="Nielsen L.P."/>
            <person name="Schramm A."/>
            <person name="Kjeldsen K.U."/>
        </authorList>
    </citation>
    <scope>NUCLEOTIDE SEQUENCE [LARGE SCALE GENOMIC DNA]</scope>
    <source>
        <strain evidence="13">A5</strain>
    </source>
</reference>
<comment type="similarity">
    <text evidence="3 11">Belongs to the dihydroorotate dehydrogenase family. Type 1 subfamily.</text>
</comment>
<evidence type="ECO:0000256" key="11">
    <source>
        <dbReference type="HAMAP-Rule" id="MF_00224"/>
    </source>
</evidence>
<dbReference type="Proteomes" id="UP000288892">
    <property type="component" value="Unassembled WGS sequence"/>
</dbReference>
<dbReference type="InterPro" id="IPR013785">
    <property type="entry name" value="Aldolase_TIM"/>
</dbReference>
<feature type="binding site" evidence="11">
    <location>
        <position position="186"/>
    </location>
    <ligand>
        <name>FMN</name>
        <dbReference type="ChEBI" id="CHEBI:58210"/>
    </ligand>
</feature>
<keyword evidence="5 11" id="KW-0963">Cytoplasm</keyword>
<name>A0A444JFP6_9BACT</name>
<proteinExistence type="inferred from homology"/>
<dbReference type="PROSITE" id="PS00911">
    <property type="entry name" value="DHODEHASE_1"/>
    <property type="match status" value="1"/>
</dbReference>
<comment type="function">
    <text evidence="11">Catalyzes the conversion of dihydroorotate to orotate.</text>
</comment>
<feature type="active site" description="Nucleophile" evidence="11">
    <location>
        <position position="151"/>
    </location>
</feature>
<dbReference type="GO" id="GO:0005737">
    <property type="term" value="C:cytoplasm"/>
    <property type="evidence" value="ECO:0007669"/>
    <property type="project" value="UniProtKB-SubCell"/>
</dbReference>
<sequence>MGKMEKSVMESGSETNLAPCGMPDLRVQIGSLALRNPVMTASGTFGYAREFANLVDLDRLGGIIVKGISLQPKPGNPPPRIVETACGMLNAIGLENVGVDRFITGKMPYLRKLSTPVVVNILGDSVEEYSEIARRLDGAEGVAALEVNISCPNVKKGGVAFGTVPEMAARVTEAVRRFTTLPLIVKLSPNVTDIVLMARAVADAGADAVSLINTLIGMAIDPVSRRPRLANVIGGLSGPAIKPVALRMVWQVAQAVSLPVIGIGGITTAADALEFLLAGASAVQVGTANFYDPSAAENIVQGLNDYLQEQGEDRLVDIIGTLKTGTD</sequence>
<dbReference type="HAMAP" id="MF_00224">
    <property type="entry name" value="DHO_dh_type1"/>
    <property type="match status" value="1"/>
</dbReference>